<dbReference type="HAMAP" id="MF_00902">
    <property type="entry name" value="TatC"/>
    <property type="match status" value="1"/>
</dbReference>
<dbReference type="GO" id="GO:0065002">
    <property type="term" value="P:intracellular protein transmembrane transport"/>
    <property type="evidence" value="ECO:0007669"/>
    <property type="project" value="TreeGrafter"/>
</dbReference>
<accession>A0A381PER4</accession>
<evidence type="ECO:0000256" key="3">
    <source>
        <dbReference type="ARBA" id="ARBA00022989"/>
    </source>
</evidence>
<evidence type="ECO:0000256" key="1">
    <source>
        <dbReference type="ARBA" id="ARBA00004141"/>
    </source>
</evidence>
<evidence type="ECO:0000256" key="4">
    <source>
        <dbReference type="ARBA" id="ARBA00023136"/>
    </source>
</evidence>
<feature type="transmembrane region" description="Helical" evidence="5">
    <location>
        <begin position="12"/>
        <end position="32"/>
    </location>
</feature>
<dbReference type="AlphaFoldDB" id="A0A381PER4"/>
<evidence type="ECO:0000256" key="2">
    <source>
        <dbReference type="ARBA" id="ARBA00022692"/>
    </source>
</evidence>
<comment type="subcellular location">
    <subcellularLocation>
        <location evidence="1">Membrane</location>
        <topology evidence="1">Multi-pass membrane protein</topology>
    </subcellularLocation>
</comment>
<protein>
    <recommendedName>
        <fullName evidence="7">Sec-independent protein translocase protein TatC</fullName>
    </recommendedName>
</protein>
<evidence type="ECO:0000313" key="6">
    <source>
        <dbReference type="EMBL" id="SUZ64717.1"/>
    </source>
</evidence>
<feature type="transmembrane region" description="Helical" evidence="5">
    <location>
        <begin position="194"/>
        <end position="210"/>
    </location>
</feature>
<keyword evidence="3 5" id="KW-1133">Transmembrane helix</keyword>
<dbReference type="PANTHER" id="PTHR30371">
    <property type="entry name" value="SEC-INDEPENDENT PROTEIN TRANSLOCASE PROTEIN TATC"/>
    <property type="match status" value="1"/>
</dbReference>
<feature type="transmembrane region" description="Helical" evidence="5">
    <location>
        <begin position="77"/>
        <end position="98"/>
    </location>
</feature>
<feature type="transmembrane region" description="Helical" evidence="5">
    <location>
        <begin position="156"/>
        <end position="182"/>
    </location>
</feature>
<dbReference type="PANTHER" id="PTHR30371:SF0">
    <property type="entry name" value="SEC-INDEPENDENT PROTEIN TRANSLOCASE PROTEIN TATC, CHLOROPLASTIC-RELATED"/>
    <property type="match status" value="1"/>
</dbReference>
<proteinExistence type="inferred from homology"/>
<keyword evidence="2 5" id="KW-0812">Transmembrane</keyword>
<dbReference type="GO" id="GO:0043953">
    <property type="term" value="P:protein transport by the Tat complex"/>
    <property type="evidence" value="ECO:0007669"/>
    <property type="project" value="TreeGrafter"/>
</dbReference>
<evidence type="ECO:0000256" key="5">
    <source>
        <dbReference type="SAM" id="Phobius"/>
    </source>
</evidence>
<dbReference type="Pfam" id="PF00902">
    <property type="entry name" value="TatC"/>
    <property type="match status" value="1"/>
</dbReference>
<sequence>MSLMEHLTELRRRLLVSLLTVGVGAVTCWILYPWILDFLLEPYCQVQGETVAGDVFGEGCELLVTDPLEPFSVRMMVAGYGGLALSIPVLLWQAWRFVVPGLYRRERRWAIPFVVIGALLFAAGAALAYWSIPRALGFLIGIGGPDLVSVFSPAKYLGFVVKMTIAFGIGFEFPLVLVFLQLAGLVHHRQLRAVRRYAIVGIVALVAVLTPSGDPFTLVVLSVPMLLFYELAILVGRAHERRRRRNRD</sequence>
<dbReference type="GO" id="GO:0033281">
    <property type="term" value="C:TAT protein transport complex"/>
    <property type="evidence" value="ECO:0007669"/>
    <property type="project" value="TreeGrafter"/>
</dbReference>
<dbReference type="InterPro" id="IPR002033">
    <property type="entry name" value="TatC"/>
</dbReference>
<gene>
    <name evidence="6" type="ORF">METZ01_LOCUS17571</name>
</gene>
<dbReference type="EMBL" id="UINC01000940">
    <property type="protein sequence ID" value="SUZ64717.1"/>
    <property type="molecule type" value="Genomic_DNA"/>
</dbReference>
<evidence type="ECO:0008006" key="7">
    <source>
        <dbReference type="Google" id="ProtNLM"/>
    </source>
</evidence>
<dbReference type="PRINTS" id="PR01840">
    <property type="entry name" value="TATCFAMILY"/>
</dbReference>
<dbReference type="GO" id="GO:0009977">
    <property type="term" value="F:proton motive force dependent protein transmembrane transporter activity"/>
    <property type="evidence" value="ECO:0007669"/>
    <property type="project" value="TreeGrafter"/>
</dbReference>
<feature type="transmembrane region" description="Helical" evidence="5">
    <location>
        <begin position="216"/>
        <end position="235"/>
    </location>
</feature>
<feature type="transmembrane region" description="Helical" evidence="5">
    <location>
        <begin position="110"/>
        <end position="132"/>
    </location>
</feature>
<reference evidence="6" key="1">
    <citation type="submission" date="2018-05" db="EMBL/GenBank/DDBJ databases">
        <authorList>
            <person name="Lanie J.A."/>
            <person name="Ng W.-L."/>
            <person name="Kazmierczak K.M."/>
            <person name="Andrzejewski T.M."/>
            <person name="Davidsen T.M."/>
            <person name="Wayne K.J."/>
            <person name="Tettelin H."/>
            <person name="Glass J.I."/>
            <person name="Rusch D."/>
            <person name="Podicherti R."/>
            <person name="Tsui H.-C.T."/>
            <person name="Winkler M.E."/>
        </authorList>
    </citation>
    <scope>NUCLEOTIDE SEQUENCE</scope>
</reference>
<organism evidence="6">
    <name type="scientific">marine metagenome</name>
    <dbReference type="NCBI Taxonomy" id="408172"/>
    <lineage>
        <taxon>unclassified sequences</taxon>
        <taxon>metagenomes</taxon>
        <taxon>ecological metagenomes</taxon>
    </lineage>
</organism>
<name>A0A381PER4_9ZZZZ</name>
<keyword evidence="4 5" id="KW-0472">Membrane</keyword>
<dbReference type="NCBIfam" id="TIGR00945">
    <property type="entry name" value="tatC"/>
    <property type="match status" value="1"/>
</dbReference>